<dbReference type="InterPro" id="IPR035983">
    <property type="entry name" value="Hect_E3_ubiquitin_ligase"/>
</dbReference>
<feature type="compositionally biased region" description="Low complexity" evidence="8">
    <location>
        <begin position="2600"/>
        <end position="2611"/>
    </location>
</feature>
<feature type="region of interest" description="Disordered" evidence="8">
    <location>
        <begin position="721"/>
        <end position="751"/>
    </location>
</feature>
<dbReference type="FunFam" id="3.30.2160.10:FF:000001">
    <property type="entry name" value="E3 ubiquitin-protein ligase NEDD4-like"/>
    <property type="match status" value="1"/>
</dbReference>
<dbReference type="GeneID" id="28981531"/>
<evidence type="ECO:0000313" key="12">
    <source>
        <dbReference type="Proteomes" id="UP000053611"/>
    </source>
</evidence>
<comment type="catalytic activity">
    <reaction evidence="1">
        <text>S-ubiquitinyl-[E2 ubiquitin-conjugating enzyme]-L-cysteine + [acceptor protein]-L-lysine = [E2 ubiquitin-conjugating enzyme]-L-cysteine + N(6)-ubiquitinyl-[acceptor protein]-L-lysine.</text>
        <dbReference type="EC" id="2.3.2.26"/>
    </reaction>
</comment>
<dbReference type="Pfam" id="PF00632">
    <property type="entry name" value="HECT"/>
    <property type="match status" value="1"/>
</dbReference>
<dbReference type="GO" id="GO:0005737">
    <property type="term" value="C:cytoplasm"/>
    <property type="evidence" value="ECO:0007669"/>
    <property type="project" value="TreeGrafter"/>
</dbReference>
<dbReference type="Pfam" id="PF22562">
    <property type="entry name" value="UBA_7"/>
    <property type="match status" value="1"/>
</dbReference>
<feature type="region of interest" description="Disordered" evidence="8">
    <location>
        <begin position="1360"/>
        <end position="1379"/>
    </location>
</feature>
<protein>
    <recommendedName>
        <fullName evidence="3">HECT-type E3 ubiquitin transferase</fullName>
        <ecNumber evidence="3">2.3.2.26</ecNumber>
    </recommendedName>
</protein>
<feature type="compositionally biased region" description="Low complexity" evidence="8">
    <location>
        <begin position="1690"/>
        <end position="1703"/>
    </location>
</feature>
<dbReference type="FunFam" id="3.30.2410.10:FF:000009">
    <property type="entry name" value="Probable E3 ubiquitin-protein ligase HECTD2"/>
    <property type="match status" value="1"/>
</dbReference>
<feature type="compositionally biased region" description="Polar residues" evidence="8">
    <location>
        <begin position="229"/>
        <end position="240"/>
    </location>
</feature>
<dbReference type="EC" id="2.3.2.26" evidence="3"/>
<dbReference type="Proteomes" id="UP000053611">
    <property type="component" value="Unassembled WGS sequence"/>
</dbReference>
<dbReference type="SUPFAM" id="SSF56204">
    <property type="entry name" value="Hect, E3 ligase catalytic domain"/>
    <property type="match status" value="1"/>
</dbReference>
<dbReference type="OrthoDB" id="8068875at2759"/>
<comment type="similarity">
    <text evidence="6">Belongs to the UPL family. TOM1/PTR1 subfamily.</text>
</comment>
<dbReference type="SUPFAM" id="SSF48371">
    <property type="entry name" value="ARM repeat"/>
    <property type="match status" value="1"/>
</dbReference>
<dbReference type="InterPro" id="IPR010309">
    <property type="entry name" value="E3_Ub_ligase_DUF908"/>
</dbReference>
<feature type="compositionally biased region" description="Basic and acidic residues" evidence="8">
    <location>
        <begin position="941"/>
        <end position="951"/>
    </location>
</feature>
<feature type="region of interest" description="Disordered" evidence="8">
    <location>
        <begin position="214"/>
        <end position="241"/>
    </location>
</feature>
<keyword evidence="12" id="KW-1185">Reference proteome</keyword>
<dbReference type="InterPro" id="IPR009060">
    <property type="entry name" value="UBA-like_sf"/>
</dbReference>
<gene>
    <name evidence="11" type="ORF">CC85DRAFT_263373</name>
</gene>
<dbReference type="GO" id="GO:0061630">
    <property type="term" value="F:ubiquitin protein ligase activity"/>
    <property type="evidence" value="ECO:0007669"/>
    <property type="project" value="UniProtKB-EC"/>
</dbReference>
<feature type="compositionally biased region" description="Low complexity" evidence="8">
    <location>
        <begin position="953"/>
        <end position="969"/>
    </location>
</feature>
<dbReference type="Gene3D" id="1.10.8.10">
    <property type="entry name" value="DNA helicase RuvA subunit, C-terminal domain"/>
    <property type="match status" value="1"/>
</dbReference>
<evidence type="ECO:0000256" key="8">
    <source>
        <dbReference type="SAM" id="MobiDB-lite"/>
    </source>
</evidence>
<feature type="region of interest" description="Disordered" evidence="8">
    <location>
        <begin position="2643"/>
        <end position="2665"/>
    </location>
</feature>
<dbReference type="Pfam" id="PF14377">
    <property type="entry name" value="UBM"/>
    <property type="match status" value="2"/>
</dbReference>
<dbReference type="InterPro" id="IPR015940">
    <property type="entry name" value="UBA"/>
</dbReference>
<feature type="compositionally biased region" description="Basic and acidic residues" evidence="8">
    <location>
        <begin position="735"/>
        <end position="751"/>
    </location>
</feature>
<dbReference type="STRING" id="879819.A0A0J0XI06"/>
<proteinExistence type="inferred from homology"/>
<dbReference type="SMART" id="SM00119">
    <property type="entry name" value="HECTc"/>
    <property type="match status" value="1"/>
</dbReference>
<dbReference type="InterPro" id="IPR000569">
    <property type="entry name" value="HECT_dom"/>
</dbReference>
<feature type="domain" description="HECT" evidence="10">
    <location>
        <begin position="3210"/>
        <end position="3545"/>
    </location>
</feature>
<feature type="compositionally biased region" description="Low complexity" evidence="8">
    <location>
        <begin position="2896"/>
        <end position="2917"/>
    </location>
</feature>
<evidence type="ECO:0000313" key="11">
    <source>
        <dbReference type="EMBL" id="KLT40642.1"/>
    </source>
</evidence>
<dbReference type="SUPFAM" id="SSF46934">
    <property type="entry name" value="UBA-like"/>
    <property type="match status" value="1"/>
</dbReference>
<feature type="compositionally biased region" description="Polar residues" evidence="8">
    <location>
        <begin position="2430"/>
        <end position="2444"/>
    </location>
</feature>
<feature type="compositionally biased region" description="Acidic residues" evidence="8">
    <location>
        <begin position="2449"/>
        <end position="2490"/>
    </location>
</feature>
<keyword evidence="5 7" id="KW-0833">Ubl conjugation pathway</keyword>
<feature type="region of interest" description="Disordered" evidence="8">
    <location>
        <begin position="1326"/>
        <end position="1348"/>
    </location>
</feature>
<evidence type="ECO:0000259" key="9">
    <source>
        <dbReference type="PROSITE" id="PS50030"/>
    </source>
</evidence>
<feature type="region of interest" description="Disordered" evidence="8">
    <location>
        <begin position="2578"/>
        <end position="2614"/>
    </location>
</feature>
<dbReference type="InterPro" id="IPR025527">
    <property type="entry name" value="HUWE1/Rev1_UBM"/>
</dbReference>
<dbReference type="Gene3D" id="3.30.2160.10">
    <property type="entry name" value="Hect, E3 ligase catalytic domain"/>
    <property type="match status" value="1"/>
</dbReference>
<evidence type="ECO:0000256" key="1">
    <source>
        <dbReference type="ARBA" id="ARBA00000885"/>
    </source>
</evidence>
<feature type="compositionally biased region" description="Acidic residues" evidence="8">
    <location>
        <begin position="2068"/>
        <end position="2077"/>
    </location>
</feature>
<dbReference type="InterPro" id="IPR016024">
    <property type="entry name" value="ARM-type_fold"/>
</dbReference>
<evidence type="ECO:0000256" key="6">
    <source>
        <dbReference type="ARBA" id="ARBA00034494"/>
    </source>
</evidence>
<dbReference type="CDD" id="cd00078">
    <property type="entry name" value="HECTc"/>
    <property type="match status" value="1"/>
</dbReference>
<dbReference type="GO" id="GO:0006511">
    <property type="term" value="P:ubiquitin-dependent protein catabolic process"/>
    <property type="evidence" value="ECO:0007669"/>
    <property type="project" value="TreeGrafter"/>
</dbReference>
<accession>A0A0J0XI06</accession>
<dbReference type="CDD" id="cd14270">
    <property type="entry name" value="UBA"/>
    <property type="match status" value="1"/>
</dbReference>
<dbReference type="Gene3D" id="3.30.2410.10">
    <property type="entry name" value="Hect, E3 ligase catalytic domain"/>
    <property type="match status" value="1"/>
</dbReference>
<dbReference type="RefSeq" id="XP_018277133.1">
    <property type="nucleotide sequence ID" value="XM_018420928.1"/>
</dbReference>
<dbReference type="Pfam" id="PF06012">
    <property type="entry name" value="DUF908"/>
    <property type="match status" value="1"/>
</dbReference>
<dbReference type="UniPathway" id="UPA00143"/>
<feature type="active site" description="Glycyl thioester intermediate" evidence="7">
    <location>
        <position position="3513"/>
    </location>
</feature>
<feature type="region of interest" description="Disordered" evidence="8">
    <location>
        <begin position="2060"/>
        <end position="2101"/>
    </location>
</feature>
<evidence type="ECO:0000256" key="4">
    <source>
        <dbReference type="ARBA" id="ARBA00022679"/>
    </source>
</evidence>
<feature type="region of interest" description="Disordered" evidence="8">
    <location>
        <begin position="2430"/>
        <end position="2491"/>
    </location>
</feature>
<evidence type="ECO:0000256" key="5">
    <source>
        <dbReference type="ARBA" id="ARBA00022786"/>
    </source>
</evidence>
<dbReference type="PROSITE" id="PS50030">
    <property type="entry name" value="UBA"/>
    <property type="match status" value="1"/>
</dbReference>
<evidence type="ECO:0000256" key="2">
    <source>
        <dbReference type="ARBA" id="ARBA00004906"/>
    </source>
</evidence>
<dbReference type="EMBL" id="KQ087231">
    <property type="protein sequence ID" value="KLT40642.1"/>
    <property type="molecule type" value="Genomic_DNA"/>
</dbReference>
<dbReference type="PROSITE" id="PS50237">
    <property type="entry name" value="HECT"/>
    <property type="match status" value="1"/>
</dbReference>
<feature type="compositionally biased region" description="Basic and acidic residues" evidence="8">
    <location>
        <begin position="1679"/>
        <end position="1688"/>
    </location>
</feature>
<feature type="compositionally biased region" description="Acidic residues" evidence="8">
    <location>
        <begin position="2031"/>
        <end position="2048"/>
    </location>
</feature>
<evidence type="ECO:0000259" key="10">
    <source>
        <dbReference type="PROSITE" id="PS50237"/>
    </source>
</evidence>
<dbReference type="FunFam" id="3.90.1750.10:FF:000003">
    <property type="entry name" value="E3 ubiquitin-protein ligase UPL1"/>
    <property type="match status" value="1"/>
</dbReference>
<dbReference type="InterPro" id="IPR050409">
    <property type="entry name" value="E3_ubiq-protein_ligase"/>
</dbReference>
<dbReference type="GO" id="GO:0005634">
    <property type="term" value="C:nucleus"/>
    <property type="evidence" value="ECO:0007669"/>
    <property type="project" value="TreeGrafter"/>
</dbReference>
<dbReference type="Gene3D" id="3.90.1750.10">
    <property type="entry name" value="Hect, E3 ligase catalytic domains"/>
    <property type="match status" value="1"/>
</dbReference>
<feature type="compositionally biased region" description="Acidic residues" evidence="8">
    <location>
        <begin position="2088"/>
        <end position="2101"/>
    </location>
</feature>
<feature type="domain" description="UBA" evidence="9">
    <location>
        <begin position="1261"/>
        <end position="1301"/>
    </location>
</feature>
<feature type="compositionally biased region" description="Acidic residues" evidence="8">
    <location>
        <begin position="1985"/>
        <end position="2016"/>
    </location>
</feature>
<feature type="compositionally biased region" description="Low complexity" evidence="8">
    <location>
        <begin position="1333"/>
        <end position="1348"/>
    </location>
</feature>
<keyword evidence="4" id="KW-0808">Transferase</keyword>
<reference evidence="11 12" key="1">
    <citation type="submission" date="2015-03" db="EMBL/GenBank/DDBJ databases">
        <title>Genomics and transcriptomics of the oil-accumulating basidiomycete yeast T. oleaginosus allow insights into substrate utilization and the diverse evolutionary trajectories of mating systems in fungi.</title>
        <authorList>
            <consortium name="DOE Joint Genome Institute"/>
            <person name="Kourist R."/>
            <person name="Kracht O."/>
            <person name="Bracharz F."/>
            <person name="Lipzen A."/>
            <person name="Nolan M."/>
            <person name="Ohm R."/>
            <person name="Grigoriev I."/>
            <person name="Sun S."/>
            <person name="Heitman J."/>
            <person name="Bruck T."/>
            <person name="Nowrousian M."/>
        </authorList>
    </citation>
    <scope>NUCLEOTIDE SEQUENCE [LARGE SCALE GENOMIC DNA]</scope>
    <source>
        <strain evidence="11 12">IBC0246</strain>
    </source>
</reference>
<dbReference type="InterPro" id="IPR010314">
    <property type="entry name" value="E3_Ub_ligase_DUF913"/>
</dbReference>
<dbReference type="GO" id="GO:0000209">
    <property type="term" value="P:protein polyubiquitination"/>
    <property type="evidence" value="ECO:0007669"/>
    <property type="project" value="TreeGrafter"/>
</dbReference>
<feature type="region of interest" description="Disordered" evidence="8">
    <location>
        <begin position="2880"/>
        <end position="2919"/>
    </location>
</feature>
<dbReference type="SMART" id="SM00165">
    <property type="entry name" value="UBA"/>
    <property type="match status" value="1"/>
</dbReference>
<feature type="region of interest" description="Disordered" evidence="8">
    <location>
        <begin position="1679"/>
        <end position="1703"/>
    </location>
</feature>
<name>A0A0J0XI06_9TREE</name>
<feature type="region of interest" description="Disordered" evidence="8">
    <location>
        <begin position="1980"/>
        <end position="2048"/>
    </location>
</feature>
<evidence type="ECO:0000256" key="7">
    <source>
        <dbReference type="PROSITE-ProRule" id="PRU00104"/>
    </source>
</evidence>
<organism evidence="11 12">
    <name type="scientific">Cutaneotrichosporon oleaginosum</name>
    <dbReference type="NCBI Taxonomy" id="879819"/>
    <lineage>
        <taxon>Eukaryota</taxon>
        <taxon>Fungi</taxon>
        <taxon>Dikarya</taxon>
        <taxon>Basidiomycota</taxon>
        <taxon>Agaricomycotina</taxon>
        <taxon>Tremellomycetes</taxon>
        <taxon>Trichosporonales</taxon>
        <taxon>Trichosporonaceae</taxon>
        <taxon>Cutaneotrichosporon</taxon>
    </lineage>
</organism>
<dbReference type="PANTHER" id="PTHR11254:SF67">
    <property type="entry name" value="E3 UBIQUITIN-PROTEIN LIGASE HUWE1"/>
    <property type="match status" value="1"/>
</dbReference>
<dbReference type="PANTHER" id="PTHR11254">
    <property type="entry name" value="HECT DOMAIN UBIQUITIN-PROTEIN LIGASE"/>
    <property type="match status" value="1"/>
</dbReference>
<feature type="region of interest" description="Disordered" evidence="8">
    <location>
        <begin position="941"/>
        <end position="969"/>
    </location>
</feature>
<dbReference type="Pfam" id="PF06025">
    <property type="entry name" value="DUF913"/>
    <property type="match status" value="1"/>
</dbReference>
<evidence type="ECO:0000256" key="3">
    <source>
        <dbReference type="ARBA" id="ARBA00012485"/>
    </source>
</evidence>
<sequence>MRPRKSQRKVVPPPPDVAALIQRLSAARDEEIPSITRPLQIWRYPRGDMHSWVDVLKKFIDILTRLRDAYGLGRGAKTACKIQINDFTPKDKELIIEILRFIRLLMENSTSRKLFDGYDVINDLLLTNDMDVLEGALYVFLRPLQQYLTQMPTSPELGKSIRARLLALTRGWDSLRKADCSILNYASCLDPIELNDAAATIQLQFYKPFQPSTALEPTPDKVAPPDTVETPTRPTLASARSESRIAVTPAAKATAPAVDNSSVTVDLGIVSKTMGANYLDRLAQTFEEHHMNVDDQLSALNRVRLVVLTQDIATRRKLLSNRFLALACYTTFADEDQVASDIFLRDPELVSDLTELLAVDDCIGENVVASTILALDAASHHRHDVLSSIGAHAGHGVIMSLLRSVASKLVANEHVSHDIVDALFGFVAYINAAPTHGSQLIGAGLLPVLLDMLNTKGERRGQYIPRAIGLIDSAYFAHTQALQAFINADGLNVLVARIKAEVQAIEEAPLPDDTELFNRDSLIAYDTNPVKAELRSIYRMLQSTGGSEGFRNVVDTDLPKSLKRIMTNSDKFGLRIFGLAINIMATIVHNEPTSLGILQEAQLPQTLYEVLEMKMPDAFEVVYTLPNAIGAMCLNAAGLADAVKHFSVIDNIFRVATSWNVDEVSPERDPVQTIAQSMDELVRHHPVLRPKIREAVVALLKEAIEEGKAFKPTAKEVNKYAVDPNDVAPEMDVDSDGKDEKDNDKENDNDKELITNAPLAKLTNVLKLLSVLLRNDNLCKEFLHENHGVELLISIAQLPCIPVSFSGAEIAVALPSVLRTISEHDQMLMSETLITCIKRELNEIPELWKNGADCHDAWLSMTKTEDATPADYVRLRRIASLALLFSSFSDYLSISMSQQRTVTQLIKAFGVTSGSTFMTDLGQLHRQCFIEHVLLKDVGVEEEKDKSKNATEDTTATAEGSGSSEAAAAVEAAADAAPAEAAAQTSAPAVELSSLDARPQMRVMTVKTIVTRMHAVLTRFFKCAIRLIFNKRIPEPAHKTEATALANCIAEILIGHLQASAQVPQKQYAIDTVALGLTTILLFDERGADGSLSTTLFIPFEQKGGMAVMLDNVRRLVYGMDRYPTTPADEQTQQQKDEVAQLVQGMRIATSVLSAYASPRSLIGSSQTHAIRQREQNLPVKQRFDPFVTFIRIRRDLLPVVLKIFMAEWLPRLPLNIERTAISTFFEILAGKDEEMEVSITLPRPASPQIRDLLQPRPPPAANPAAVTQLVEMGFGRRAAERALLRARNNIASAADLLISMPHLFPDEPEPAQPAQPEVAPAVDAANTPALPPAADAPAAQPLSADAQSAADVGAAVPAAADSEGGGMEIDEADQAPSPTTLWEGQREELDKLRENARKEVKVRSLQLLDANEELVHDLIPAFGSGPEAATIILGRVEEAVKESPRRPAALSARLRLFAVFARTKGPIELPAEQCQHLKTLLEGLLSPNEPRPAFLASYMIAAEALLLVSTTIAEAKLGEEAKLNIVKRVDLGNFPSVMFNLCMTTLASDELSREEFMGSLRLAAILTRSSAMWVTQDFLQRIVRHFKRTNSTITGCYGYFSMITRHAFDSKNALQEIMRKEITDWMTPQRNKVSDVQHFVRQLRQLMYRDPNVFLHAVQEEASLVDPGPASSVYHLRAKDETKDKVPSADANEADNGNGNNVAAPAINDPFVKSAVDSFEHHPVMDFLVSELGTTMQVVHQEEAAHRAGTPYSEPANQAYAYVGLLLAQVVELTGSYMSAKTAFIAAVRRSTIYGMGKGKVGFSTVLTDLVCGVTLRDVQESRNQVTHNARRVTVSSWATTLMISLCANFARTPDGTDLPEDLVAVRKIVLDGIAKALKESASAHLEANTRYGRLWALGQLIRLLISQKPGVMPTTPDDKTNLQLAKTMLEKNFVGLLTTALSDIDLNYPDIRSVLESLLRAVEHLTKISNKWSKTENKPIAGEEVEHDESESSEVPEGEEDIDMSISGEEEADPPDLYRNSALGILGGDIDDDEDDDMDDDMDDDDDLMEAYDEEMDHDMDHDTEPSSDEDEDDLDGHGSAMEGDWTTDDDDGSEDLDDDQVDHVIDAIDGLEEVDVDDEAGVPWDDDDADLMDDEDGEGFDSEDEETFTHGEHFGGADFDQEEEAMEDFYDEEVIDEMGMDPLAAGHLEGGPTLGEGGGFWGWTEPVRASEIPSGRSRSLLDMDTAASSLFGIPRTTRADNSQHPLLTQARPHYANRPNTPFGPLSSITDLLASIESFAGPQAVTVVENMLQRTRNHGADGIRVDLAHRQDGSFGLSIGGQSFTVAPPTRQLPQTAEDIQPEFEPRPTLHRWQEEMNLFPYNSPEQVSRVVLHIINRLLPAAREASAREAERLRKEEEKIAEARLKGQLEAAAISAEAREGDLLEATSTALPESRPETSQGLVPDQDVDMATDDEGHDEDNEDHDEDEEEGDEDDEDVGEDEDDMPDDSNRVLIVIRGQEIDITDTGIDLEFLQALPEDMRAEVVEHHLREQNLLMPGAAANVPESSHINTEFLNALPPEIRAEVIMHESMEQARRQAVPPPQATGFRAPEPPEHNSISSRAPEPSSSGGVVAGTIRELETEIRGTLRGGDLRDMLAHTVGLPPGLSRKAPTKKKSELSATTTERKPLQLLDKPGIWALLRLLFVRVPLRETSLFKTLVNLCENSETRTELLNTLLSLVQDGTGDLPLVDRSFQQMSLRSLTTTTPKATPSSKAAETPGPTTISLFADLQPEHVPTFIAQRCFEALQHIVSSNRQAVTYFLTEHELPVGLKKHSKKGKGKEKFLPQKQFPIVVLMGLLDRTELLQAPGMMESLTTLLATLTRPLTALQNWRQRVEKELAKSDQSAEGEERPADAATASEATPATDTATQAAPKPIEWKMERPMFPPAILRLVVNGLTIGDQTSRTFSSTIMILQHLSSIPDAKQVLVSELFMRSQKLGSVILEELTKLSKVLADATRQITSYDLIAFSASGSSQTQLLRLLKTIDYLHSPKSTAGKEQDPAVQNSARELYQSFDFAQLWTQFGDCLSLAETRGSIDQTASMLLPLVESLMVVCKYTRPIGQANVSQIVSPVLSPTLPAQSNDLFLSFTTAHRKVLNSIVRSNPALLSGSFSLLVQNSRVLEFDNKRSWFFQRLKRRRSEQQGVHPLHLNVRRQYVFQDSYSALLHRAGDEIKYGKINVKFINEDGVDAGGVTREWYHVLAQQIFDPDYALFEPCAADNQTYQPNKHSSINPDHLSYFKFVGRVIGKAIYDGRLLDAYFNRAFYKQILGRGCDIRDLEAIDPEYHKSLQWMLENDITDVIDQEFTIEDESFGAKQIVELKPGGATIPVTEANKDEYVRLVCAYRLENSVKEQMKAFLTGFYDIVPRELVQIFEPEQLELLISGVNTFDVDELKNSTQISGWKNNDNEVMWFWRALRSFSQEERARFLIFVTASSRVPLGGFEKLQGASGIQPFQIQKLFGKPGILPQASTCFNLLLLPPYESYEQLRERLLFAVTETEGFGKA</sequence>
<comment type="pathway">
    <text evidence="2">Protein modification; protein ubiquitination.</text>
</comment>